<dbReference type="AlphaFoldDB" id="A0A6A6ZVH5"/>
<accession>A0A6A6ZVH5</accession>
<organism evidence="1 2">
    <name type="scientific">Ophiobolus disseminans</name>
    <dbReference type="NCBI Taxonomy" id="1469910"/>
    <lineage>
        <taxon>Eukaryota</taxon>
        <taxon>Fungi</taxon>
        <taxon>Dikarya</taxon>
        <taxon>Ascomycota</taxon>
        <taxon>Pezizomycotina</taxon>
        <taxon>Dothideomycetes</taxon>
        <taxon>Pleosporomycetidae</taxon>
        <taxon>Pleosporales</taxon>
        <taxon>Pleosporineae</taxon>
        <taxon>Phaeosphaeriaceae</taxon>
        <taxon>Ophiobolus</taxon>
    </lineage>
</organism>
<proteinExistence type="predicted"/>
<dbReference type="OrthoDB" id="3761882at2759"/>
<dbReference type="Proteomes" id="UP000799424">
    <property type="component" value="Unassembled WGS sequence"/>
</dbReference>
<gene>
    <name evidence="1" type="ORF">CC86DRAFT_371511</name>
</gene>
<keyword evidence="2" id="KW-1185">Reference proteome</keyword>
<dbReference type="EMBL" id="MU006229">
    <property type="protein sequence ID" value="KAF2825061.1"/>
    <property type="molecule type" value="Genomic_DNA"/>
</dbReference>
<evidence type="ECO:0000313" key="1">
    <source>
        <dbReference type="EMBL" id="KAF2825061.1"/>
    </source>
</evidence>
<sequence>MGPIITASDLDTLQTVQSRNPPNAALAQKFPGTNIDSRKLTALLRIKFGSGGYNIRILQNSFYITAPQELSTGEISMCRR</sequence>
<protein>
    <submittedName>
        <fullName evidence="1">Uncharacterized protein</fullName>
    </submittedName>
</protein>
<reference evidence="1" key="1">
    <citation type="journal article" date="2020" name="Stud. Mycol.">
        <title>101 Dothideomycetes genomes: a test case for predicting lifestyles and emergence of pathogens.</title>
        <authorList>
            <person name="Haridas S."/>
            <person name="Albert R."/>
            <person name="Binder M."/>
            <person name="Bloem J."/>
            <person name="Labutti K."/>
            <person name="Salamov A."/>
            <person name="Andreopoulos B."/>
            <person name="Baker S."/>
            <person name="Barry K."/>
            <person name="Bills G."/>
            <person name="Bluhm B."/>
            <person name="Cannon C."/>
            <person name="Castanera R."/>
            <person name="Culley D."/>
            <person name="Daum C."/>
            <person name="Ezra D."/>
            <person name="Gonzalez J."/>
            <person name="Henrissat B."/>
            <person name="Kuo A."/>
            <person name="Liang C."/>
            <person name="Lipzen A."/>
            <person name="Lutzoni F."/>
            <person name="Magnuson J."/>
            <person name="Mondo S."/>
            <person name="Nolan M."/>
            <person name="Ohm R."/>
            <person name="Pangilinan J."/>
            <person name="Park H.-J."/>
            <person name="Ramirez L."/>
            <person name="Alfaro M."/>
            <person name="Sun H."/>
            <person name="Tritt A."/>
            <person name="Yoshinaga Y."/>
            <person name="Zwiers L.-H."/>
            <person name="Turgeon B."/>
            <person name="Goodwin S."/>
            <person name="Spatafora J."/>
            <person name="Crous P."/>
            <person name="Grigoriev I."/>
        </authorList>
    </citation>
    <scope>NUCLEOTIDE SEQUENCE</scope>
    <source>
        <strain evidence="1">CBS 113818</strain>
    </source>
</reference>
<feature type="non-terminal residue" evidence="1">
    <location>
        <position position="80"/>
    </location>
</feature>
<evidence type="ECO:0000313" key="2">
    <source>
        <dbReference type="Proteomes" id="UP000799424"/>
    </source>
</evidence>
<name>A0A6A6ZVH5_9PLEO</name>